<dbReference type="Proteomes" id="UP000061839">
    <property type="component" value="Chromosome"/>
</dbReference>
<dbReference type="EMBL" id="CP011005">
    <property type="protein sequence ID" value="AJT40913.1"/>
    <property type="molecule type" value="Genomic_DNA"/>
</dbReference>
<dbReference type="STRING" id="1618207.UM93_04195"/>
<sequence>MFIEVCTAAMSRLRRQAEPLIQAGNTDPLIQEQMREPLVIDDGLLYFEDEIRSVGRSTIEMMSYLVDREGFVNKLPLNWLLTDPNDGKGKPTESDFEAFGIRCVAQGVLLARRVLISAKRVTQQPQIAYITLDFGDGDYEPWYPSATFRFTAYRFGLAPGGEWTTIDPADNHSHVMSIRLEKD</sequence>
<reference evidence="1 2" key="1">
    <citation type="journal article" date="2015" name="Genome Announc.">
        <title>Complete Genome Sequencing of Protease-Producing Novel Arthrobacter sp. Strain IHBB 11108 Using PacBio Single-Molecule Real-Time Sequencing Technology.</title>
        <authorList>
            <person name="Kiran S."/>
            <person name="Swarnkar M.K."/>
            <person name="Pal M."/>
            <person name="Thakur R."/>
            <person name="Tewari R."/>
            <person name="Singh A.K."/>
            <person name="Gulati A."/>
        </authorList>
    </citation>
    <scope>NUCLEOTIDE SEQUENCE [LARGE SCALE GENOMIC DNA]</scope>
    <source>
        <strain evidence="1 2">IHBB 11108</strain>
    </source>
</reference>
<evidence type="ECO:0000313" key="1">
    <source>
        <dbReference type="EMBL" id="AJT40913.1"/>
    </source>
</evidence>
<dbReference type="KEGG" id="ari:UM93_04195"/>
<gene>
    <name evidence="1" type="ORF">UM93_04195</name>
</gene>
<dbReference type="HOGENOM" id="CLU_1472337_0_0_11"/>
<dbReference type="RefSeq" id="WP_045073868.1">
    <property type="nucleotide sequence ID" value="NZ_CP011005.1"/>
</dbReference>
<name>A0A0D4BX60_9MICC</name>
<organism evidence="1 2">
    <name type="scientific">Psychromicrobium lacuslunae</name>
    <dbReference type="NCBI Taxonomy" id="1618207"/>
    <lineage>
        <taxon>Bacteria</taxon>
        <taxon>Bacillati</taxon>
        <taxon>Actinomycetota</taxon>
        <taxon>Actinomycetes</taxon>
        <taxon>Micrococcales</taxon>
        <taxon>Micrococcaceae</taxon>
        <taxon>Psychromicrobium</taxon>
    </lineage>
</organism>
<keyword evidence="2" id="KW-1185">Reference proteome</keyword>
<proteinExistence type="predicted"/>
<dbReference type="PATRIC" id="fig|1618207.4.peg.854"/>
<protein>
    <submittedName>
        <fullName evidence="1">Uncharacterized protein</fullName>
    </submittedName>
</protein>
<accession>A0A0D4BX60</accession>
<evidence type="ECO:0000313" key="2">
    <source>
        <dbReference type="Proteomes" id="UP000061839"/>
    </source>
</evidence>
<dbReference type="OrthoDB" id="9993307at2"/>
<dbReference type="AlphaFoldDB" id="A0A0D4BX60"/>